<evidence type="ECO:0000313" key="3">
    <source>
        <dbReference type="Proteomes" id="UP001225356"/>
    </source>
</evidence>
<dbReference type="RefSeq" id="WP_307555490.1">
    <property type="nucleotide sequence ID" value="NZ_JAUSQU010000001.1"/>
</dbReference>
<sequence>MVVGDQWSGDGPAGDAGERWPAGLGADFSGDAGGHQTADEILAEYLYQDYAEAYCCAAAGLRPPDARALVGPPDLWLRPPEQDR</sequence>
<comment type="caution">
    <text evidence="2">The sequence shown here is derived from an EMBL/GenBank/DDBJ whole genome shotgun (WGS) entry which is preliminary data.</text>
</comment>
<evidence type="ECO:0000313" key="2">
    <source>
        <dbReference type="EMBL" id="MDP9841842.1"/>
    </source>
</evidence>
<name>A0ABT9Q560_9ACTN</name>
<reference evidence="2 3" key="1">
    <citation type="submission" date="2023-07" db="EMBL/GenBank/DDBJ databases">
        <title>Sequencing the genomes of 1000 actinobacteria strains.</title>
        <authorList>
            <person name="Klenk H.-P."/>
        </authorList>
    </citation>
    <scope>NUCLEOTIDE SEQUENCE [LARGE SCALE GENOMIC DNA]</scope>
    <source>
        <strain evidence="2 3">DSM 46740</strain>
    </source>
</reference>
<gene>
    <name evidence="2" type="ORF">J2853_001053</name>
</gene>
<organism evidence="2 3">
    <name type="scientific">Streptosporangium lutulentum</name>
    <dbReference type="NCBI Taxonomy" id="1461250"/>
    <lineage>
        <taxon>Bacteria</taxon>
        <taxon>Bacillati</taxon>
        <taxon>Actinomycetota</taxon>
        <taxon>Actinomycetes</taxon>
        <taxon>Streptosporangiales</taxon>
        <taxon>Streptosporangiaceae</taxon>
        <taxon>Streptosporangium</taxon>
    </lineage>
</organism>
<dbReference type="Proteomes" id="UP001225356">
    <property type="component" value="Unassembled WGS sequence"/>
</dbReference>
<proteinExistence type="predicted"/>
<feature type="region of interest" description="Disordered" evidence="1">
    <location>
        <begin position="1"/>
        <end position="33"/>
    </location>
</feature>
<keyword evidence="3" id="KW-1185">Reference proteome</keyword>
<dbReference type="EMBL" id="JAUSQU010000001">
    <property type="protein sequence ID" value="MDP9841842.1"/>
    <property type="molecule type" value="Genomic_DNA"/>
</dbReference>
<protein>
    <submittedName>
        <fullName evidence="2">Uncharacterized protein</fullName>
    </submittedName>
</protein>
<accession>A0ABT9Q560</accession>
<evidence type="ECO:0000256" key="1">
    <source>
        <dbReference type="SAM" id="MobiDB-lite"/>
    </source>
</evidence>